<dbReference type="PANTHER" id="PTHR26379">
    <property type="entry name" value="BTB/POZ AND MATH DOMAIN-CONTAINING PROTEIN 1"/>
    <property type="match status" value="1"/>
</dbReference>
<reference evidence="5" key="2">
    <citation type="submission" date="2018-10" db="UniProtKB">
        <authorList>
            <consortium name="EnsemblPlants"/>
        </authorList>
    </citation>
    <scope>IDENTIFICATION</scope>
</reference>
<comment type="similarity">
    <text evidence="2">Belongs to the Tdpoz family.</text>
</comment>
<dbReference type="Pfam" id="PF00651">
    <property type="entry name" value="BTB"/>
    <property type="match status" value="1"/>
</dbReference>
<reference evidence="5" key="1">
    <citation type="submission" date="2018-08" db="EMBL/GenBank/DDBJ databases">
        <authorList>
            <person name="Rossello M."/>
        </authorList>
    </citation>
    <scope>NUCLEOTIDE SEQUENCE [LARGE SCALE GENOMIC DNA]</scope>
    <source>
        <strain evidence="5">cv. Chinese Spring</strain>
    </source>
</reference>
<dbReference type="Gramene" id="TraesWEE_scaffold_049872_01G000500.1">
    <property type="protein sequence ID" value="TraesWEE_scaffold_049872_01G000500.1"/>
    <property type="gene ID" value="TraesWEE_scaffold_049872_01G000500"/>
</dbReference>
<dbReference type="InterPro" id="IPR045005">
    <property type="entry name" value="BPM1-6"/>
</dbReference>
<protein>
    <recommendedName>
        <fullName evidence="7">BTB domain-containing protein</fullName>
    </recommendedName>
</protein>
<evidence type="ECO:0000256" key="2">
    <source>
        <dbReference type="ARBA" id="ARBA00010846"/>
    </source>
</evidence>
<evidence type="ECO:0008006" key="7">
    <source>
        <dbReference type="Google" id="ProtNLM"/>
    </source>
</evidence>
<keyword evidence="6" id="KW-1185">Reference proteome</keyword>
<dbReference type="Gene3D" id="1.25.40.420">
    <property type="match status" value="1"/>
</dbReference>
<evidence type="ECO:0000313" key="5">
    <source>
        <dbReference type="EnsemblPlants" id="TraesCS6D02G382500.1.cds1"/>
    </source>
</evidence>
<dbReference type="SUPFAM" id="SSF54695">
    <property type="entry name" value="POZ domain"/>
    <property type="match status" value="1"/>
</dbReference>
<gene>
    <name evidence="5" type="primary">LOC123144438</name>
</gene>
<dbReference type="PANTHER" id="PTHR26379:SF524">
    <property type="entry name" value="MATH DOMAIN-CONTAINING PROTEIN"/>
    <property type="match status" value="1"/>
</dbReference>
<dbReference type="Gene3D" id="3.30.710.10">
    <property type="entry name" value="Potassium Channel Kv1.1, Chain A"/>
    <property type="match status" value="1"/>
</dbReference>
<evidence type="ECO:0000256" key="1">
    <source>
        <dbReference type="ARBA" id="ARBA00004906"/>
    </source>
</evidence>
<proteinExistence type="inferred from homology"/>
<dbReference type="RefSeq" id="XP_044419511.1">
    <property type="nucleotide sequence ID" value="XM_044563576.1"/>
</dbReference>
<evidence type="ECO:0000313" key="6">
    <source>
        <dbReference type="Proteomes" id="UP000019116"/>
    </source>
</evidence>
<dbReference type="EnsemblPlants" id="TraesCS6D02G382500.1">
    <property type="protein sequence ID" value="TraesCS6D02G382500.1.cds1"/>
    <property type="gene ID" value="TraesCS6D02G382500"/>
</dbReference>
<dbReference type="InterPro" id="IPR011333">
    <property type="entry name" value="SKP1/BTB/POZ_sf"/>
</dbReference>
<dbReference type="Proteomes" id="UP000019116">
    <property type="component" value="Chromosome 6D"/>
</dbReference>
<dbReference type="SMR" id="A0A3B6QPB4"/>
<dbReference type="Pfam" id="PF22486">
    <property type="entry name" value="MATH_2"/>
    <property type="match status" value="1"/>
</dbReference>
<dbReference type="Gramene" id="TraesLDM6D03G03799090.1">
    <property type="protein sequence ID" value="TraesLDM6D03G03799090.1.CDS1"/>
    <property type="gene ID" value="TraesLDM6D03G03799090"/>
</dbReference>
<dbReference type="CDD" id="cd00121">
    <property type="entry name" value="MATH"/>
    <property type="match status" value="1"/>
</dbReference>
<name>A0A3B6QPB4_WHEAT</name>
<dbReference type="AlphaFoldDB" id="A0A3B6QPB4"/>
<dbReference type="Gramene" id="TraesJUL6D03G03828160.1">
    <property type="protein sequence ID" value="TraesJUL6D03G03828160.1.CDS1"/>
    <property type="gene ID" value="TraesJUL6D03G03828160"/>
</dbReference>
<dbReference type="CDD" id="cd18280">
    <property type="entry name" value="BTB_POZ_BPM_plant"/>
    <property type="match status" value="1"/>
</dbReference>
<dbReference type="GO" id="GO:0016567">
    <property type="term" value="P:protein ubiquitination"/>
    <property type="evidence" value="ECO:0007669"/>
    <property type="project" value="InterPro"/>
</dbReference>
<dbReference type="SUPFAM" id="SSF49599">
    <property type="entry name" value="TRAF domain-like"/>
    <property type="match status" value="1"/>
</dbReference>
<feature type="domain" description="MATH" evidence="4">
    <location>
        <begin position="19"/>
        <end position="143"/>
    </location>
</feature>
<dbReference type="InterPro" id="IPR056423">
    <property type="entry name" value="BACK_BPM_SPOP"/>
</dbReference>
<dbReference type="KEGG" id="taes:123144438"/>
<dbReference type="PROSITE" id="PS50097">
    <property type="entry name" value="BTB"/>
    <property type="match status" value="1"/>
</dbReference>
<dbReference type="Gramene" id="TraesPARA_EIv1.0_2126320.1">
    <property type="protein sequence ID" value="TraesPARA_EIv1.0_2126320.1.CDS1"/>
    <property type="gene ID" value="TraesPARA_EIv1.0_2126320"/>
</dbReference>
<dbReference type="Gramene" id="TraesCS6D02G382500.1">
    <property type="protein sequence ID" value="TraesCS6D02G382500.1.cds1"/>
    <property type="gene ID" value="TraesCS6D02G382500"/>
</dbReference>
<dbReference type="Pfam" id="PF24570">
    <property type="entry name" value="BACK_BPM_SPOP"/>
    <property type="match status" value="1"/>
</dbReference>
<sequence length="358" mass="39374">MAEPCKISAAIVAESEERSRSYAFKIDGYSRTKRLIKDHESVTSPPFCVGGHDWILSYVPKNGVLVSVYLVLDSAGAKDVKAKVRFSLLDKDGVPVPSCSHTIPEHVFPGKGSAWGVVNFVKPEDLERSPHLIDDCFTIRCDVTVMKEFKGQQNGWFVKVPPSDLHRHLGDFLKSGDGTDVTFQVDGKTFSAHRSVLAARSPVFKAQLFGAMKESSDDLIMVDDMEADVFGPLLHFIYTDSLPQMTREGDDAVAASHLLVAADRYDVQRLKLICEEKLCSHIDTDTVATSLVLAEQHSCHGLKEACLQFLASPAKLEAMKASDGYVHLKSSCPSVLKELIARLLPVELKAAKDIVMEI</sequence>
<dbReference type="Gene3D" id="2.60.210.10">
    <property type="entry name" value="Apoptosis, Tumor Necrosis Factor Receptor Associated Protein 2, Chain A"/>
    <property type="match status" value="1"/>
</dbReference>
<dbReference type="InterPro" id="IPR000210">
    <property type="entry name" value="BTB/POZ_dom"/>
</dbReference>
<organism evidence="5">
    <name type="scientific">Triticum aestivum</name>
    <name type="common">Wheat</name>
    <dbReference type="NCBI Taxonomy" id="4565"/>
    <lineage>
        <taxon>Eukaryota</taxon>
        <taxon>Viridiplantae</taxon>
        <taxon>Streptophyta</taxon>
        <taxon>Embryophyta</taxon>
        <taxon>Tracheophyta</taxon>
        <taxon>Spermatophyta</taxon>
        <taxon>Magnoliopsida</taxon>
        <taxon>Liliopsida</taxon>
        <taxon>Poales</taxon>
        <taxon>Poaceae</taxon>
        <taxon>BOP clade</taxon>
        <taxon>Pooideae</taxon>
        <taxon>Triticodae</taxon>
        <taxon>Triticeae</taxon>
        <taxon>Triticinae</taxon>
        <taxon>Triticum</taxon>
    </lineage>
</organism>
<evidence type="ECO:0000259" key="3">
    <source>
        <dbReference type="PROSITE" id="PS50097"/>
    </source>
</evidence>
<dbReference type="SMART" id="SM00225">
    <property type="entry name" value="BTB"/>
    <property type="match status" value="1"/>
</dbReference>
<dbReference type="PROSITE" id="PS50144">
    <property type="entry name" value="MATH"/>
    <property type="match status" value="1"/>
</dbReference>
<dbReference type="STRING" id="4565.A0A3B6QPB4"/>
<dbReference type="Gramene" id="TraesCS6D03G0881200.1">
    <property type="protein sequence ID" value="TraesCS6D03G0881200.1.CDS1"/>
    <property type="gene ID" value="TraesCS6D03G0881200"/>
</dbReference>
<dbReference type="Gramene" id="TraesNOR6D03G03835750.1">
    <property type="protein sequence ID" value="TraesNOR6D03G03835750.1.CDS1"/>
    <property type="gene ID" value="TraesNOR6D03G03835750"/>
</dbReference>
<feature type="domain" description="BTB" evidence="3">
    <location>
        <begin position="179"/>
        <end position="246"/>
    </location>
</feature>
<dbReference type="InterPro" id="IPR002083">
    <property type="entry name" value="MATH/TRAF_dom"/>
</dbReference>
<dbReference type="Gramene" id="TraesSYM6D03G03742690.1">
    <property type="protein sequence ID" value="TraesSYM6D03G03742690.1.CDS1"/>
    <property type="gene ID" value="TraesSYM6D03G03742690"/>
</dbReference>
<comment type="pathway">
    <text evidence="1">Protein modification; protein ubiquitination.</text>
</comment>
<accession>A0A3B6QPB4</accession>
<dbReference type="GeneID" id="123144438"/>
<dbReference type="OrthoDB" id="585504at2759"/>
<dbReference type="InterPro" id="IPR008974">
    <property type="entry name" value="TRAF-like"/>
</dbReference>
<evidence type="ECO:0000259" key="4">
    <source>
        <dbReference type="PROSITE" id="PS50144"/>
    </source>
</evidence>